<organism evidence="6 7">
    <name type="scientific">Paraphaeosphaeria sporulosa</name>
    <dbReference type="NCBI Taxonomy" id="1460663"/>
    <lineage>
        <taxon>Eukaryota</taxon>
        <taxon>Fungi</taxon>
        <taxon>Dikarya</taxon>
        <taxon>Ascomycota</taxon>
        <taxon>Pezizomycotina</taxon>
        <taxon>Dothideomycetes</taxon>
        <taxon>Pleosporomycetidae</taxon>
        <taxon>Pleosporales</taxon>
        <taxon>Massarineae</taxon>
        <taxon>Didymosphaeriaceae</taxon>
        <taxon>Paraphaeosphaeria</taxon>
    </lineage>
</organism>
<feature type="domain" description="Tyrosinase copper-binding" evidence="4">
    <location>
        <begin position="93"/>
        <end position="110"/>
    </location>
</feature>
<name>A0A177C8T4_9PLEO</name>
<evidence type="ECO:0000256" key="3">
    <source>
        <dbReference type="SAM" id="SignalP"/>
    </source>
</evidence>
<dbReference type="SUPFAM" id="SSF48056">
    <property type="entry name" value="Di-copper centre-containing domain"/>
    <property type="match status" value="1"/>
</dbReference>
<evidence type="ECO:0000256" key="2">
    <source>
        <dbReference type="ARBA" id="ARBA00023008"/>
    </source>
</evidence>
<accession>A0A177C8T4</accession>
<keyword evidence="3" id="KW-0732">Signal</keyword>
<dbReference type="InterPro" id="IPR002227">
    <property type="entry name" value="Tyrosinase_Cu-bd"/>
</dbReference>
<evidence type="ECO:0000259" key="4">
    <source>
        <dbReference type="PROSITE" id="PS00497"/>
    </source>
</evidence>
<dbReference type="EMBL" id="KV441554">
    <property type="protein sequence ID" value="OAG04053.1"/>
    <property type="molecule type" value="Genomic_DNA"/>
</dbReference>
<evidence type="ECO:0000256" key="1">
    <source>
        <dbReference type="ARBA" id="ARBA00022723"/>
    </source>
</evidence>
<dbReference type="Proteomes" id="UP000077069">
    <property type="component" value="Unassembled WGS sequence"/>
</dbReference>
<evidence type="ECO:0000313" key="7">
    <source>
        <dbReference type="Proteomes" id="UP000077069"/>
    </source>
</evidence>
<dbReference type="PANTHER" id="PTHR11474:SF126">
    <property type="entry name" value="TYROSINASE-LIKE PROTEIN TYR-1-RELATED"/>
    <property type="match status" value="1"/>
</dbReference>
<dbReference type="InterPro" id="IPR050316">
    <property type="entry name" value="Tyrosinase/Hemocyanin"/>
</dbReference>
<dbReference type="GO" id="GO:0016491">
    <property type="term" value="F:oxidoreductase activity"/>
    <property type="evidence" value="ECO:0007669"/>
    <property type="project" value="InterPro"/>
</dbReference>
<dbReference type="PROSITE" id="PS00498">
    <property type="entry name" value="TYROSINASE_2"/>
    <property type="match status" value="1"/>
</dbReference>
<evidence type="ECO:0000259" key="5">
    <source>
        <dbReference type="PROSITE" id="PS00498"/>
    </source>
</evidence>
<keyword evidence="7" id="KW-1185">Reference proteome</keyword>
<dbReference type="GO" id="GO:0046872">
    <property type="term" value="F:metal ion binding"/>
    <property type="evidence" value="ECO:0007669"/>
    <property type="project" value="UniProtKB-KW"/>
</dbReference>
<feature type="signal peptide" evidence="3">
    <location>
        <begin position="1"/>
        <end position="21"/>
    </location>
</feature>
<dbReference type="PROSITE" id="PS00497">
    <property type="entry name" value="TYROSINASE_1"/>
    <property type="match status" value="1"/>
</dbReference>
<dbReference type="Pfam" id="PF00264">
    <property type="entry name" value="Tyrosinase"/>
    <property type="match status" value="1"/>
</dbReference>
<dbReference type="RefSeq" id="XP_018034418.1">
    <property type="nucleotide sequence ID" value="XM_018180995.1"/>
</dbReference>
<protein>
    <submittedName>
        <fullName evidence="6">Di-copper centre-containing protein</fullName>
    </submittedName>
</protein>
<gene>
    <name evidence="6" type="ORF">CC84DRAFT_1188539</name>
</gene>
<reference evidence="6 7" key="1">
    <citation type="submission" date="2016-05" db="EMBL/GenBank/DDBJ databases">
        <title>Comparative analysis of secretome profiles of manganese(II)-oxidizing ascomycete fungi.</title>
        <authorList>
            <consortium name="DOE Joint Genome Institute"/>
            <person name="Zeiner C.A."/>
            <person name="Purvine S.O."/>
            <person name="Zink E.M."/>
            <person name="Wu S."/>
            <person name="Pasa-Tolic L."/>
            <person name="Chaput D.L."/>
            <person name="Haridas S."/>
            <person name="Grigoriev I.V."/>
            <person name="Santelli C.M."/>
            <person name="Hansel C.M."/>
        </authorList>
    </citation>
    <scope>NUCLEOTIDE SEQUENCE [LARGE SCALE GENOMIC DNA]</scope>
    <source>
        <strain evidence="6 7">AP3s5-JAC2a</strain>
    </source>
</reference>
<evidence type="ECO:0000313" key="6">
    <source>
        <dbReference type="EMBL" id="OAG04053.1"/>
    </source>
</evidence>
<feature type="chain" id="PRO_5008057839" evidence="3">
    <location>
        <begin position="22"/>
        <end position="347"/>
    </location>
</feature>
<feature type="domain" description="Tyrosinase copper-binding" evidence="5">
    <location>
        <begin position="270"/>
        <end position="281"/>
    </location>
</feature>
<sequence length="347" mass="37859">MYFASLLRALAVLSTIQTTLGTPINDPVNVPPASCNNPPIRQEWRQLTNAQKKAYTDAVLCLTTKPAISGLQGTTNRFDDHQAVHSAQTPNIHWVGHFILWHRYFVATFERALRESCAYTGAQPYWDWSLDAEPSNLSSTRPFETAIFDPRTGFGGNGPKVEPTPEQNPLNITGGTGGGCVPSGPFAAPNFWVNIPARDCLRRDFIPWIMNSFADPALVANVLAQPDYTSFARAIEGTPSFAATNIHGSGHFGVGGVLGQLGNAANSPADPLFYLHHGNLDHVLWKWQQQDLAIRLKEVGGPVTPFDYGGVNVTLDFKINMGTLAGDATLKDLLDTEGKTLCYTYDE</sequence>
<dbReference type="OrthoDB" id="6132182at2759"/>
<dbReference type="PRINTS" id="PR00092">
    <property type="entry name" value="TYROSINASE"/>
</dbReference>
<keyword evidence="1" id="KW-0479">Metal-binding</keyword>
<dbReference type="PANTHER" id="PTHR11474">
    <property type="entry name" value="TYROSINASE FAMILY MEMBER"/>
    <property type="match status" value="1"/>
</dbReference>
<dbReference type="Gene3D" id="1.10.1280.10">
    <property type="entry name" value="Di-copper center containing domain from catechol oxidase"/>
    <property type="match status" value="1"/>
</dbReference>
<proteinExistence type="predicted"/>
<dbReference type="AlphaFoldDB" id="A0A177C8T4"/>
<dbReference type="InParanoid" id="A0A177C8T4"/>
<dbReference type="InterPro" id="IPR008922">
    <property type="entry name" value="Di-copper_centre_dom_sf"/>
</dbReference>
<keyword evidence="2" id="KW-0186">Copper</keyword>
<dbReference type="GeneID" id="28764481"/>
<dbReference type="STRING" id="1460663.A0A177C8T4"/>